<dbReference type="SUPFAM" id="SSF46626">
    <property type="entry name" value="Cytochrome c"/>
    <property type="match status" value="2"/>
</dbReference>
<feature type="binding site" description="axial binding residue" evidence="9">
    <location>
        <position position="35"/>
    </location>
    <ligand>
        <name>heme c</name>
        <dbReference type="ChEBI" id="CHEBI:61717"/>
        <label>1</label>
    </ligand>
    <ligandPart>
        <name>Fe</name>
        <dbReference type="ChEBI" id="CHEBI:18248"/>
    </ligandPart>
</feature>
<keyword evidence="6" id="KW-0560">Oxidoreductase</keyword>
<proteinExistence type="predicted"/>
<comment type="cofactor">
    <cofactor evidence="8">
        <name>heme</name>
        <dbReference type="ChEBI" id="CHEBI:30413"/>
    </cofactor>
    <text evidence="8">Binds 2 heme groups.</text>
</comment>
<dbReference type="Gene3D" id="1.10.760.10">
    <property type="entry name" value="Cytochrome c-like domain"/>
    <property type="match status" value="2"/>
</dbReference>
<dbReference type="PIRSF" id="PIRSF000294">
    <property type="entry name" value="Cytochrome-c_peroxidase"/>
    <property type="match status" value="1"/>
</dbReference>
<keyword evidence="11" id="KW-0575">Peroxidase</keyword>
<dbReference type="GO" id="GO:0009055">
    <property type="term" value="F:electron transfer activity"/>
    <property type="evidence" value="ECO:0007669"/>
    <property type="project" value="InterPro"/>
</dbReference>
<feature type="binding site" description="covalent" evidence="8">
    <location>
        <position position="176"/>
    </location>
    <ligand>
        <name>heme c</name>
        <dbReference type="ChEBI" id="CHEBI:61717"/>
        <label>2</label>
    </ligand>
</feature>
<keyword evidence="7 9" id="KW-0408">Iron</keyword>
<feature type="binding site" description="axial binding residue" evidence="9">
    <location>
        <position position="180"/>
    </location>
    <ligand>
        <name>heme c</name>
        <dbReference type="ChEBI" id="CHEBI:61717"/>
        <label>2</label>
    </ligand>
    <ligandPart>
        <name>Fe</name>
        <dbReference type="ChEBI" id="CHEBI:18248"/>
    </ligandPart>
</feature>
<reference evidence="12" key="1">
    <citation type="journal article" date="2020" name="Int. J. Syst. Evol. Microbiol.">
        <title>Capnocytophaga felis sp. nov. isolated from the feline oral cavity.</title>
        <authorList>
            <person name="Suzuki M."/>
            <person name="Umeda K."/>
            <person name="Kimura M."/>
            <person name="Imaoka K."/>
            <person name="Morikawa S."/>
            <person name="Maeda K."/>
        </authorList>
    </citation>
    <scope>NUCLEOTIDE SEQUENCE [LARGE SCALE GENOMIC DNA]</scope>
    <source>
        <strain evidence="12">KC07070</strain>
    </source>
</reference>
<evidence type="ECO:0000256" key="7">
    <source>
        <dbReference type="ARBA" id="ARBA00023004"/>
    </source>
</evidence>
<dbReference type="InterPro" id="IPR004852">
    <property type="entry name" value="Di-haem_cyt_c_peroxidsae"/>
</dbReference>
<accession>A0A5M4BBY8</accession>
<keyword evidence="3 9" id="KW-0479">Metal-binding</keyword>
<evidence type="ECO:0000256" key="8">
    <source>
        <dbReference type="PIRSR" id="PIRSR000294-1"/>
    </source>
</evidence>
<sequence length="305" mass="34672">MKNNPFTEKGVALGKKIFYDKRISSDRSVSCSSCHQPEAAFADKNKAISLGVQAREGSRNSPPIQNMAFQGQFMWDGASDHLELMPMIPITADVEMNAEFANIIAMMKSDLDYVKLFSEAFDNQQINTENVLKSLAQFMGLMISANSRFDKFRRGENGGKLTSDELSGYVLFQKKCASCHATDLFTDHSFRNNGMPINPKYNDFGRYRVTEREGDKFKFKVPSLRNVEYTAPYGHDGRFATLEDVVEHYRSGVVKTPNLDPLLQQSNYLGISFTETEKKQLIAFLKTLSDKAFINDKRFWESEQH</sequence>
<evidence type="ECO:0000256" key="6">
    <source>
        <dbReference type="ARBA" id="ARBA00023002"/>
    </source>
</evidence>
<keyword evidence="5" id="KW-0574">Periplasm</keyword>
<dbReference type="PROSITE" id="PS51007">
    <property type="entry name" value="CYTC"/>
    <property type="match status" value="1"/>
</dbReference>
<dbReference type="InterPro" id="IPR051395">
    <property type="entry name" value="Cytochrome_c_Peroxidase/MauG"/>
</dbReference>
<evidence type="ECO:0000259" key="10">
    <source>
        <dbReference type="PROSITE" id="PS51007"/>
    </source>
</evidence>
<feature type="binding site" description="covalent" evidence="8">
    <location>
        <position position="179"/>
    </location>
    <ligand>
        <name>heme c</name>
        <dbReference type="ChEBI" id="CHEBI:61717"/>
        <label>2</label>
    </ligand>
</feature>
<dbReference type="Proteomes" id="UP000398217">
    <property type="component" value="Unassembled WGS sequence"/>
</dbReference>
<evidence type="ECO:0000256" key="2">
    <source>
        <dbReference type="ARBA" id="ARBA00022617"/>
    </source>
</evidence>
<evidence type="ECO:0000313" key="11">
    <source>
        <dbReference type="EMBL" id="GET47093.1"/>
    </source>
</evidence>
<dbReference type="InterPro" id="IPR009056">
    <property type="entry name" value="Cyt_c-like_dom"/>
</dbReference>
<keyword evidence="12" id="KW-1185">Reference proteome</keyword>
<comment type="PTM">
    <text evidence="8">Binds 2 heme groups per subunit.</text>
</comment>
<dbReference type="PANTHER" id="PTHR30600:SF10">
    <property type="entry name" value="BLL6722 PROTEIN"/>
    <property type="match status" value="1"/>
</dbReference>
<protein>
    <submittedName>
        <fullName evidence="11">Cytochrome-c peroxidase</fullName>
    </submittedName>
</protein>
<dbReference type="AlphaFoldDB" id="A0A5M4BBY8"/>
<name>A0A5M4BBY8_9FLAO</name>
<comment type="subcellular location">
    <subcellularLocation>
        <location evidence="1">Periplasm</location>
    </subcellularLocation>
</comment>
<comment type="caution">
    <text evidence="11">The sequence shown here is derived from an EMBL/GenBank/DDBJ whole genome shotgun (WGS) entry which is preliminary data.</text>
</comment>
<feature type="binding site" description="covalent" evidence="8">
    <location>
        <position position="34"/>
    </location>
    <ligand>
        <name>heme c</name>
        <dbReference type="ChEBI" id="CHEBI:61717"/>
        <label>1</label>
    </ligand>
</feature>
<dbReference type="GO" id="GO:0004130">
    <property type="term" value="F:cytochrome-c peroxidase activity"/>
    <property type="evidence" value="ECO:0007669"/>
    <property type="project" value="TreeGrafter"/>
</dbReference>
<dbReference type="EMBL" id="BLBC01000023">
    <property type="protein sequence ID" value="GET47093.1"/>
    <property type="molecule type" value="Genomic_DNA"/>
</dbReference>
<keyword evidence="2 8" id="KW-0349">Heme</keyword>
<feature type="domain" description="Cytochrome c" evidence="10">
    <location>
        <begin position="163"/>
        <end position="289"/>
    </location>
</feature>
<evidence type="ECO:0000313" key="12">
    <source>
        <dbReference type="Proteomes" id="UP000398217"/>
    </source>
</evidence>
<dbReference type="GO" id="GO:0020037">
    <property type="term" value="F:heme binding"/>
    <property type="evidence" value="ECO:0007669"/>
    <property type="project" value="InterPro"/>
</dbReference>
<dbReference type="GO" id="GO:0046872">
    <property type="term" value="F:metal ion binding"/>
    <property type="evidence" value="ECO:0007669"/>
    <property type="project" value="UniProtKB-KW"/>
</dbReference>
<keyword evidence="4" id="KW-0732">Signal</keyword>
<evidence type="ECO:0000256" key="3">
    <source>
        <dbReference type="ARBA" id="ARBA00022723"/>
    </source>
</evidence>
<dbReference type="InterPro" id="IPR026259">
    <property type="entry name" value="MauG/Cytc_peroxidase"/>
</dbReference>
<evidence type="ECO:0000256" key="1">
    <source>
        <dbReference type="ARBA" id="ARBA00004418"/>
    </source>
</evidence>
<organism evidence="11 12">
    <name type="scientific">Capnocytophaga felis</name>
    <dbReference type="NCBI Taxonomy" id="2267611"/>
    <lineage>
        <taxon>Bacteria</taxon>
        <taxon>Pseudomonadati</taxon>
        <taxon>Bacteroidota</taxon>
        <taxon>Flavobacteriia</taxon>
        <taxon>Flavobacteriales</taxon>
        <taxon>Flavobacteriaceae</taxon>
        <taxon>Capnocytophaga</taxon>
    </lineage>
</organism>
<gene>
    <name evidence="11" type="ORF">RCZ01_23950</name>
</gene>
<feature type="binding site" description="covalent" evidence="8">
    <location>
        <position position="31"/>
    </location>
    <ligand>
        <name>heme c</name>
        <dbReference type="ChEBI" id="CHEBI:61717"/>
        <label>1</label>
    </ligand>
</feature>
<evidence type="ECO:0000256" key="4">
    <source>
        <dbReference type="ARBA" id="ARBA00022729"/>
    </source>
</evidence>
<dbReference type="PANTHER" id="PTHR30600">
    <property type="entry name" value="CYTOCHROME C PEROXIDASE-RELATED"/>
    <property type="match status" value="1"/>
</dbReference>
<evidence type="ECO:0000256" key="5">
    <source>
        <dbReference type="ARBA" id="ARBA00022764"/>
    </source>
</evidence>
<dbReference type="Pfam" id="PF03150">
    <property type="entry name" value="CCP_MauG"/>
    <property type="match status" value="1"/>
</dbReference>
<evidence type="ECO:0000256" key="9">
    <source>
        <dbReference type="PIRSR" id="PIRSR000294-2"/>
    </source>
</evidence>
<dbReference type="InterPro" id="IPR036909">
    <property type="entry name" value="Cyt_c-like_dom_sf"/>
</dbReference>
<dbReference type="GO" id="GO:0042597">
    <property type="term" value="C:periplasmic space"/>
    <property type="evidence" value="ECO:0007669"/>
    <property type="project" value="UniProtKB-SubCell"/>
</dbReference>